<dbReference type="EMBL" id="JAENHO010000014">
    <property type="protein sequence ID" value="MBL7260355.1"/>
    <property type="molecule type" value="Genomic_DNA"/>
</dbReference>
<protein>
    <submittedName>
        <fullName evidence="1">Acyl-CoA thioesterase</fullName>
    </submittedName>
</protein>
<evidence type="ECO:0000313" key="2">
    <source>
        <dbReference type="Proteomes" id="UP000598996"/>
    </source>
</evidence>
<dbReference type="Proteomes" id="UP000598996">
    <property type="component" value="Unassembled WGS sequence"/>
</dbReference>
<dbReference type="PANTHER" id="PTHR31793">
    <property type="entry name" value="4-HYDROXYBENZOYL-COA THIOESTERASE FAMILY MEMBER"/>
    <property type="match status" value="1"/>
</dbReference>
<dbReference type="PANTHER" id="PTHR31793:SF24">
    <property type="entry name" value="LONG-CHAIN ACYL-COA THIOESTERASE FADM"/>
    <property type="match status" value="1"/>
</dbReference>
<dbReference type="SUPFAM" id="SSF54637">
    <property type="entry name" value="Thioesterase/thiol ester dehydrase-isomerase"/>
    <property type="match status" value="1"/>
</dbReference>
<dbReference type="CDD" id="cd00586">
    <property type="entry name" value="4HBT"/>
    <property type="match status" value="1"/>
</dbReference>
<name>A0ABS1W0U0_9ACTN</name>
<reference evidence="1 2" key="1">
    <citation type="submission" date="2021-01" db="EMBL/GenBank/DDBJ databases">
        <title>Actinoplanes sp. nov. LDG1-01 isolated from lichen.</title>
        <authorList>
            <person name="Saeng-In P."/>
            <person name="Phongsopitanun W."/>
            <person name="Kanchanasin P."/>
            <person name="Yuki M."/>
            <person name="Kudo T."/>
            <person name="Ohkuma M."/>
            <person name="Tanasupawat S."/>
        </authorList>
    </citation>
    <scope>NUCLEOTIDE SEQUENCE [LARGE SCALE GENOMIC DNA]</scope>
    <source>
        <strain evidence="1 2">LDG1-01</strain>
    </source>
</reference>
<organism evidence="1 2">
    <name type="scientific">Paractinoplanes lichenicola</name>
    <dbReference type="NCBI Taxonomy" id="2802976"/>
    <lineage>
        <taxon>Bacteria</taxon>
        <taxon>Bacillati</taxon>
        <taxon>Actinomycetota</taxon>
        <taxon>Actinomycetes</taxon>
        <taxon>Micromonosporales</taxon>
        <taxon>Micromonosporaceae</taxon>
        <taxon>Paractinoplanes</taxon>
    </lineage>
</organism>
<dbReference type="Pfam" id="PF13279">
    <property type="entry name" value="4HBT_2"/>
    <property type="match status" value="1"/>
</dbReference>
<gene>
    <name evidence="1" type="ORF">JKJ07_39280</name>
</gene>
<dbReference type="InterPro" id="IPR029069">
    <property type="entry name" value="HotDog_dom_sf"/>
</dbReference>
<accession>A0ABS1W0U0</accession>
<evidence type="ECO:0000313" key="1">
    <source>
        <dbReference type="EMBL" id="MBL7260355.1"/>
    </source>
</evidence>
<dbReference type="RefSeq" id="WP_202997096.1">
    <property type="nucleotide sequence ID" value="NZ_JAENHO010000014.1"/>
</dbReference>
<dbReference type="Gene3D" id="3.10.129.10">
    <property type="entry name" value="Hotdog Thioesterase"/>
    <property type="match status" value="1"/>
</dbReference>
<keyword evidence="2" id="KW-1185">Reference proteome</keyword>
<proteinExistence type="predicted"/>
<sequence length="146" mass="16684">MTKRFVHDVALRWSDMDAYGHVNNARFLTLYEEARVAMFFVGARQHGLGSFEEGIVIARHEIDYLRPVDYGTEPSGATESPRVRVEMWISEQRAAAFTVSYELYDDGVLASRARSVCVPYNLANGHPRRLSEAERDFLRPYLEVAP</sequence>
<dbReference type="InterPro" id="IPR050563">
    <property type="entry name" value="4-hydroxybenzoyl-CoA_TE"/>
</dbReference>
<comment type="caution">
    <text evidence="1">The sequence shown here is derived from an EMBL/GenBank/DDBJ whole genome shotgun (WGS) entry which is preliminary data.</text>
</comment>